<proteinExistence type="predicted"/>
<sequence>MSDTSFNLGTLAFLCGGGWQVPKITFVMQQKDKQKSSPNFF</sequence>
<accession>A0A0E9WHH8</accession>
<name>A0A0E9WHH8_ANGAN</name>
<dbReference type="AlphaFoldDB" id="A0A0E9WHH8"/>
<organism evidence="1">
    <name type="scientific">Anguilla anguilla</name>
    <name type="common">European freshwater eel</name>
    <name type="synonym">Muraena anguilla</name>
    <dbReference type="NCBI Taxonomy" id="7936"/>
    <lineage>
        <taxon>Eukaryota</taxon>
        <taxon>Metazoa</taxon>
        <taxon>Chordata</taxon>
        <taxon>Craniata</taxon>
        <taxon>Vertebrata</taxon>
        <taxon>Euteleostomi</taxon>
        <taxon>Actinopterygii</taxon>
        <taxon>Neopterygii</taxon>
        <taxon>Teleostei</taxon>
        <taxon>Anguilliformes</taxon>
        <taxon>Anguillidae</taxon>
        <taxon>Anguilla</taxon>
    </lineage>
</organism>
<reference evidence="1" key="1">
    <citation type="submission" date="2014-11" db="EMBL/GenBank/DDBJ databases">
        <authorList>
            <person name="Amaro Gonzalez C."/>
        </authorList>
    </citation>
    <scope>NUCLEOTIDE SEQUENCE</scope>
</reference>
<protein>
    <submittedName>
        <fullName evidence="1">Uncharacterized protein</fullName>
    </submittedName>
</protein>
<evidence type="ECO:0000313" key="1">
    <source>
        <dbReference type="EMBL" id="JAH89731.1"/>
    </source>
</evidence>
<dbReference type="EMBL" id="GBXM01018846">
    <property type="protein sequence ID" value="JAH89731.1"/>
    <property type="molecule type" value="Transcribed_RNA"/>
</dbReference>
<reference evidence="1" key="2">
    <citation type="journal article" date="2015" name="Fish Shellfish Immunol.">
        <title>Early steps in the European eel (Anguilla anguilla)-Vibrio vulnificus interaction in the gills: Role of the RtxA13 toxin.</title>
        <authorList>
            <person name="Callol A."/>
            <person name="Pajuelo D."/>
            <person name="Ebbesson L."/>
            <person name="Teles M."/>
            <person name="MacKenzie S."/>
            <person name="Amaro C."/>
        </authorList>
    </citation>
    <scope>NUCLEOTIDE SEQUENCE</scope>
</reference>